<dbReference type="InterPro" id="IPR011009">
    <property type="entry name" value="Kinase-like_dom_sf"/>
</dbReference>
<keyword evidence="2" id="KW-1185">Reference proteome</keyword>
<sequence length="253" mass="30280">MESESRKMKYQIPTEVLKLNPRVFKYDINGEIVYVKKREKNKKHFGHILQSIIYKITKNPMLIPTVLSKNENEVLFEIKKILKLKKDEVNVPDILFSCEDYFVMSDTGENLKEYIKSHIEKKNFYVEKALGELCRLHYKNNVHGGSQIRNFTIKDEKISLIDFEEKIPEKYIDEFKIRDLLVFILSLQKAGFDPDVKKICKIYEEKTSKEVYEVLRKFLIKYKWIYFLNRGIFSKIRMKDVRDFIAVIEKVDK</sequence>
<dbReference type="GO" id="GO:0004674">
    <property type="term" value="F:protein serine/threonine kinase activity"/>
    <property type="evidence" value="ECO:0007669"/>
    <property type="project" value="UniProtKB-KW"/>
</dbReference>
<dbReference type="STRING" id="526218.Sterm_3092"/>
<gene>
    <name evidence="1" type="ordered locus">Sterm_3092</name>
</gene>
<reference evidence="1 2" key="2">
    <citation type="journal article" date="2010" name="Stand. Genomic Sci.">
        <title>Complete genome sequence of Sebaldella termitidis type strain (NCTC 11300).</title>
        <authorList>
            <person name="Harmon-Smith M."/>
            <person name="Celia L."/>
            <person name="Chertkov O."/>
            <person name="Lapidus A."/>
            <person name="Copeland A."/>
            <person name="Glavina Del Rio T."/>
            <person name="Nolan M."/>
            <person name="Lucas S."/>
            <person name="Tice H."/>
            <person name="Cheng J.F."/>
            <person name="Han C."/>
            <person name="Detter J.C."/>
            <person name="Bruce D."/>
            <person name="Goodwin L."/>
            <person name="Pitluck S."/>
            <person name="Pati A."/>
            <person name="Liolios K."/>
            <person name="Ivanova N."/>
            <person name="Mavromatis K."/>
            <person name="Mikhailova N."/>
            <person name="Chen A."/>
            <person name="Palaniappan K."/>
            <person name="Land M."/>
            <person name="Hauser L."/>
            <person name="Chang Y.J."/>
            <person name="Jeffries C.D."/>
            <person name="Brettin T."/>
            <person name="Goker M."/>
            <person name="Beck B."/>
            <person name="Bristow J."/>
            <person name="Eisen J.A."/>
            <person name="Markowitz V."/>
            <person name="Hugenholtz P."/>
            <person name="Kyrpides N.C."/>
            <person name="Klenk H.P."/>
            <person name="Chen F."/>
        </authorList>
    </citation>
    <scope>NUCLEOTIDE SEQUENCE [LARGE SCALE GENOMIC DNA]</scope>
    <source>
        <strain evidence="2">ATCC 33386 / NCTC 11300</strain>
    </source>
</reference>
<protein>
    <submittedName>
        <fullName evidence="1">Mn2+dependent serine/threonine protein kinase</fullName>
    </submittedName>
</protein>
<dbReference type="Proteomes" id="UP000000845">
    <property type="component" value="Chromosome"/>
</dbReference>
<evidence type="ECO:0000313" key="1">
    <source>
        <dbReference type="EMBL" id="ACZ09934.1"/>
    </source>
</evidence>
<keyword evidence="1" id="KW-0723">Serine/threonine-protein kinase</keyword>
<keyword evidence="1" id="KW-0808">Transferase</keyword>
<keyword evidence="1" id="KW-0418">Kinase</keyword>
<dbReference type="KEGG" id="str:Sterm_3092"/>
<evidence type="ECO:0000313" key="2">
    <source>
        <dbReference type="Proteomes" id="UP000000845"/>
    </source>
</evidence>
<dbReference type="eggNOG" id="COG3642">
    <property type="taxonomic scope" value="Bacteria"/>
</dbReference>
<dbReference type="AlphaFoldDB" id="D1APA0"/>
<reference evidence="2" key="1">
    <citation type="submission" date="2009-09" db="EMBL/GenBank/DDBJ databases">
        <title>The complete chromosome of Sebaldella termitidis ATCC 33386.</title>
        <authorList>
            <consortium name="US DOE Joint Genome Institute (JGI-PGF)"/>
            <person name="Lucas S."/>
            <person name="Copeland A."/>
            <person name="Lapidus A."/>
            <person name="Glavina del Rio T."/>
            <person name="Dalin E."/>
            <person name="Tice H."/>
            <person name="Bruce D."/>
            <person name="Goodwin L."/>
            <person name="Pitluck S."/>
            <person name="Kyrpides N."/>
            <person name="Mavromatis K."/>
            <person name="Ivanova N."/>
            <person name="Mikhailova N."/>
            <person name="Sims D."/>
            <person name="Meincke L."/>
            <person name="Brettin T."/>
            <person name="Detter J.C."/>
            <person name="Han C."/>
            <person name="Larimer F."/>
            <person name="Land M."/>
            <person name="Hauser L."/>
            <person name="Markowitz V."/>
            <person name="Cheng J.F."/>
            <person name="Hugenholtz P."/>
            <person name="Woyke T."/>
            <person name="Wu D."/>
            <person name="Eisen J.A."/>
        </authorList>
    </citation>
    <scope>NUCLEOTIDE SEQUENCE [LARGE SCALE GENOMIC DNA]</scope>
    <source>
        <strain evidence="2">ATCC 33386 / NCTC 11300</strain>
    </source>
</reference>
<dbReference type="HOGENOM" id="CLU_1097910_0_0_0"/>
<accession>D1APA0</accession>
<proteinExistence type="predicted"/>
<name>D1APA0_SEBTE</name>
<dbReference type="EMBL" id="CP001739">
    <property type="protein sequence ID" value="ACZ09934.1"/>
    <property type="molecule type" value="Genomic_DNA"/>
</dbReference>
<dbReference type="SUPFAM" id="SSF56112">
    <property type="entry name" value="Protein kinase-like (PK-like)"/>
    <property type="match status" value="1"/>
</dbReference>
<organism evidence="1 2">
    <name type="scientific">Sebaldella termitidis (strain ATCC 33386 / NCTC 11300)</name>
    <dbReference type="NCBI Taxonomy" id="526218"/>
    <lineage>
        <taxon>Bacteria</taxon>
        <taxon>Fusobacteriati</taxon>
        <taxon>Fusobacteriota</taxon>
        <taxon>Fusobacteriia</taxon>
        <taxon>Fusobacteriales</taxon>
        <taxon>Leptotrichiaceae</taxon>
        <taxon>Sebaldella</taxon>
    </lineage>
</organism>